<sequence length="722" mass="81665">MQFAPATSSIGNLRDMFSRNDKGKIPPDLKRALSLLDLPNLASLEERFLSATAFLEPWAVFRDAFLLFDNTHNIEPSNITRLDILWFYTQFDEGVRRHDPRIAKVGSHFEIDKSNWSAADFEKHLHAWLLQTFCVGKAYSPFGFRYFELKNICTAWEEVLVPIIKAVRASYSVKGRRHYGRLALFIEDRCPSRLAFPEGNVTMPDGVMTSPTPFCMVSRPSHLRGASQTVLIKKNYDETEKELRNVYPQYGGLVERPRFKQKMDEWLEEQRVRAAHRKTIVKPETVRYIASRHPQVVEQNEDDARKISPEKGGRDRSPIKRYSDSIRRSLSVNVANGRIGRAVPLSPLEPTRPKTPDTPKVPTVPYGLYSYIPKLPKQEPKSPLHGVTRQIHIPDHELDESSHSPRSDMGALRKTPAKDVAWPLPAQHLPQAELLQQRASDQSVYRSIRNSNPFNEAALEDRMNVAQRRSVDSDSSVYSPMGALSAIPRPLNNNRRHCDEPFTHELLQTKKSYSDVRHPSYEGNDYQEEISLTNLHSRKMSAGDQSSSSDKVPPKSRSRLPAPIKVPPPYIGQLRVASNDTYRNESPPKPQAVPWPGESPPKPMAWPGFEDSPPRLPKATSAIAPPIPAKSPERWASKRGQRSEQILREEASSHAMTRIVSKENIRAALGGLSRESSMEDLGAQAAIRAKKGPSRVASPPRLETYNTHMFPRKGARHNGETR</sequence>
<dbReference type="AlphaFoldDB" id="A0A8H7MCJ6"/>
<feature type="region of interest" description="Disordered" evidence="1">
    <location>
        <begin position="538"/>
        <end position="603"/>
    </location>
</feature>
<feature type="compositionally biased region" description="Basic and acidic residues" evidence="1">
    <location>
        <begin position="302"/>
        <end position="322"/>
    </location>
</feature>
<evidence type="ECO:0000313" key="3">
    <source>
        <dbReference type="Proteomes" id="UP000651452"/>
    </source>
</evidence>
<feature type="region of interest" description="Disordered" evidence="1">
    <location>
        <begin position="343"/>
        <end position="362"/>
    </location>
</feature>
<evidence type="ECO:0000313" key="2">
    <source>
        <dbReference type="EMBL" id="KAF9694476.1"/>
    </source>
</evidence>
<protein>
    <submittedName>
        <fullName evidence="2">Uncharacterized protein</fullName>
    </submittedName>
</protein>
<dbReference type="OrthoDB" id="3799259at2759"/>
<feature type="compositionally biased region" description="Pro residues" evidence="1">
    <location>
        <begin position="587"/>
        <end position="603"/>
    </location>
</feature>
<feature type="region of interest" description="Disordered" evidence="1">
    <location>
        <begin position="615"/>
        <end position="655"/>
    </location>
</feature>
<evidence type="ECO:0000256" key="1">
    <source>
        <dbReference type="SAM" id="MobiDB-lite"/>
    </source>
</evidence>
<proteinExistence type="predicted"/>
<accession>A0A8H7MCJ6</accession>
<reference evidence="2" key="2">
    <citation type="submission" date="2020-09" db="EMBL/GenBank/DDBJ databases">
        <title>Reference genome assembly for Australian Ascochyta lentis isolate Al4.</title>
        <authorList>
            <person name="Lee R.C."/>
            <person name="Farfan-Caceres L.M."/>
            <person name="Debler J.W."/>
            <person name="Williams A.H."/>
            <person name="Henares B.M."/>
        </authorList>
    </citation>
    <scope>NUCLEOTIDE SEQUENCE</scope>
    <source>
        <strain evidence="2">Al4</strain>
    </source>
</reference>
<dbReference type="Proteomes" id="UP000651452">
    <property type="component" value="Unassembled WGS sequence"/>
</dbReference>
<dbReference type="EMBL" id="RZGK01000013">
    <property type="protein sequence ID" value="KAF9694476.1"/>
    <property type="molecule type" value="Genomic_DNA"/>
</dbReference>
<reference evidence="2" key="1">
    <citation type="submission" date="2018-12" db="EMBL/GenBank/DDBJ databases">
        <authorList>
            <person name="Syme R.A."/>
            <person name="Farfan-Caceres L."/>
            <person name="Lichtenzveig J."/>
        </authorList>
    </citation>
    <scope>NUCLEOTIDE SEQUENCE</scope>
    <source>
        <strain evidence="2">Al4</strain>
    </source>
</reference>
<feature type="compositionally biased region" description="Basic and acidic residues" evidence="1">
    <location>
        <begin position="631"/>
        <end position="652"/>
    </location>
</feature>
<gene>
    <name evidence="2" type="ORF">EKO04_007659</name>
</gene>
<name>A0A8H7MCJ6_9PLEO</name>
<comment type="caution">
    <text evidence="2">The sequence shown here is derived from an EMBL/GenBank/DDBJ whole genome shotgun (WGS) entry which is preliminary data.</text>
</comment>
<feature type="region of interest" description="Disordered" evidence="1">
    <location>
        <begin position="687"/>
        <end position="722"/>
    </location>
</feature>
<organism evidence="2 3">
    <name type="scientific">Ascochyta lentis</name>
    <dbReference type="NCBI Taxonomy" id="205686"/>
    <lineage>
        <taxon>Eukaryota</taxon>
        <taxon>Fungi</taxon>
        <taxon>Dikarya</taxon>
        <taxon>Ascomycota</taxon>
        <taxon>Pezizomycotina</taxon>
        <taxon>Dothideomycetes</taxon>
        <taxon>Pleosporomycetidae</taxon>
        <taxon>Pleosporales</taxon>
        <taxon>Pleosporineae</taxon>
        <taxon>Didymellaceae</taxon>
        <taxon>Ascochyta</taxon>
    </lineage>
</organism>
<feature type="region of interest" description="Disordered" evidence="1">
    <location>
        <begin position="297"/>
        <end position="322"/>
    </location>
</feature>
<keyword evidence="3" id="KW-1185">Reference proteome</keyword>